<reference evidence="1" key="1">
    <citation type="journal article" date="2019" name="Sci. Rep.">
        <title>Draft genome of Tanacetum cinerariifolium, the natural source of mosquito coil.</title>
        <authorList>
            <person name="Yamashiro T."/>
            <person name="Shiraishi A."/>
            <person name="Satake H."/>
            <person name="Nakayama K."/>
        </authorList>
    </citation>
    <scope>NUCLEOTIDE SEQUENCE</scope>
</reference>
<organism evidence="1">
    <name type="scientific">Tanacetum cinerariifolium</name>
    <name type="common">Dalmatian daisy</name>
    <name type="synonym">Chrysanthemum cinerariifolium</name>
    <dbReference type="NCBI Taxonomy" id="118510"/>
    <lineage>
        <taxon>Eukaryota</taxon>
        <taxon>Viridiplantae</taxon>
        <taxon>Streptophyta</taxon>
        <taxon>Embryophyta</taxon>
        <taxon>Tracheophyta</taxon>
        <taxon>Spermatophyta</taxon>
        <taxon>Magnoliopsida</taxon>
        <taxon>eudicotyledons</taxon>
        <taxon>Gunneridae</taxon>
        <taxon>Pentapetalae</taxon>
        <taxon>asterids</taxon>
        <taxon>campanulids</taxon>
        <taxon>Asterales</taxon>
        <taxon>Asteraceae</taxon>
        <taxon>Asteroideae</taxon>
        <taxon>Anthemideae</taxon>
        <taxon>Anthemidinae</taxon>
        <taxon>Tanacetum</taxon>
    </lineage>
</organism>
<comment type="caution">
    <text evidence="1">The sequence shown here is derived from an EMBL/GenBank/DDBJ whole genome shotgun (WGS) entry which is preliminary data.</text>
</comment>
<feature type="non-terminal residue" evidence="1">
    <location>
        <position position="1"/>
    </location>
</feature>
<name>A0A699X023_TANCI</name>
<protein>
    <submittedName>
        <fullName evidence="1">Uncharacterized protein</fullName>
    </submittedName>
</protein>
<accession>A0A699X023</accession>
<gene>
    <name evidence="1" type="ORF">Tci_924382</name>
</gene>
<sequence length="98" mass="10721">PGCSCTWSQDESGLDASHPTTVVRAAAAIVHGQSTRPERRGAPATALCMRTLRSISRRWICCSRLSLFLRGDLILCSTEPLHAHRCTKTQKEQHPAPA</sequence>
<dbReference type="AlphaFoldDB" id="A0A699X023"/>
<proteinExistence type="predicted"/>
<dbReference type="EMBL" id="BKCJ011781970">
    <property type="protein sequence ID" value="GFD52413.1"/>
    <property type="molecule type" value="Genomic_DNA"/>
</dbReference>
<evidence type="ECO:0000313" key="1">
    <source>
        <dbReference type="EMBL" id="GFD52413.1"/>
    </source>
</evidence>